<evidence type="ECO:0000313" key="1">
    <source>
        <dbReference type="EMBL" id="GEU69987.1"/>
    </source>
</evidence>
<dbReference type="AlphaFoldDB" id="A0A6L2M9R8"/>
<protein>
    <submittedName>
        <fullName evidence="1">Uncharacterized protein</fullName>
    </submittedName>
</protein>
<sequence>MLKSLVDKEVSGSHEILASMLSNMWDMNILMLKSLVDKVNLDNSTSNVLILLDSWTSGLLVYKEPLSVNMPLLPLPEPTISYSDDLDYFKDFENEYPAIIYNDALTSKSNFLTEPIISSQHIDEFNLKDETSLSECDEKEQNVLIFNGLCPFNVIYLNDSNSDKDNDEDNVDIEHFSGDLSVKPLPDVINMDVGAYAQSTVYTAYSLNEYGVYRYQYDVSWGMDTVYRLLVNLDNLTSNVLIPLDSLTSGLLVYKEPLSGKWVKSL</sequence>
<name>A0A6L2M9R8_TANCI</name>
<accession>A0A6L2M9R8</accession>
<comment type="caution">
    <text evidence="1">The sequence shown here is derived from an EMBL/GenBank/DDBJ whole genome shotgun (WGS) entry which is preliminary data.</text>
</comment>
<dbReference type="EMBL" id="BKCJ010006035">
    <property type="protein sequence ID" value="GEU69987.1"/>
    <property type="molecule type" value="Genomic_DNA"/>
</dbReference>
<reference evidence="1" key="1">
    <citation type="journal article" date="2019" name="Sci. Rep.">
        <title>Draft genome of Tanacetum cinerariifolium, the natural source of mosquito coil.</title>
        <authorList>
            <person name="Yamashiro T."/>
            <person name="Shiraishi A."/>
            <person name="Satake H."/>
            <person name="Nakayama K."/>
        </authorList>
    </citation>
    <scope>NUCLEOTIDE SEQUENCE</scope>
</reference>
<organism evidence="1">
    <name type="scientific">Tanacetum cinerariifolium</name>
    <name type="common">Dalmatian daisy</name>
    <name type="synonym">Chrysanthemum cinerariifolium</name>
    <dbReference type="NCBI Taxonomy" id="118510"/>
    <lineage>
        <taxon>Eukaryota</taxon>
        <taxon>Viridiplantae</taxon>
        <taxon>Streptophyta</taxon>
        <taxon>Embryophyta</taxon>
        <taxon>Tracheophyta</taxon>
        <taxon>Spermatophyta</taxon>
        <taxon>Magnoliopsida</taxon>
        <taxon>eudicotyledons</taxon>
        <taxon>Gunneridae</taxon>
        <taxon>Pentapetalae</taxon>
        <taxon>asterids</taxon>
        <taxon>campanulids</taxon>
        <taxon>Asterales</taxon>
        <taxon>Asteraceae</taxon>
        <taxon>Asteroideae</taxon>
        <taxon>Anthemideae</taxon>
        <taxon>Anthemidinae</taxon>
        <taxon>Tanacetum</taxon>
    </lineage>
</organism>
<gene>
    <name evidence="1" type="ORF">Tci_041965</name>
</gene>
<proteinExistence type="predicted"/>